<evidence type="ECO:0000256" key="1">
    <source>
        <dbReference type="ARBA" id="ARBA00010319"/>
    </source>
</evidence>
<dbReference type="Pfam" id="PF14648">
    <property type="entry name" value="FAM91_C"/>
    <property type="match status" value="1"/>
</dbReference>
<dbReference type="Pfam" id="PF14647">
    <property type="entry name" value="FAM91_N"/>
    <property type="match status" value="1"/>
</dbReference>
<dbReference type="EMBL" id="OA885075">
    <property type="protein sequence ID" value="CAD7281638.1"/>
    <property type="molecule type" value="Genomic_DNA"/>
</dbReference>
<proteinExistence type="inferred from homology"/>
<dbReference type="AlphaFoldDB" id="A0A7R9BWC2"/>
<comment type="similarity">
    <text evidence="1">Belongs to the FAM91 family.</text>
</comment>
<dbReference type="InterPro" id="IPR028091">
    <property type="entry name" value="FAM91_N_dom"/>
</dbReference>
<keyword evidence="5" id="KW-1185">Reference proteome</keyword>
<reference evidence="4" key="1">
    <citation type="submission" date="2020-11" db="EMBL/GenBank/DDBJ databases">
        <authorList>
            <person name="Tran Van P."/>
        </authorList>
    </citation>
    <scope>NUCLEOTIDE SEQUENCE</scope>
</reference>
<dbReference type="Proteomes" id="UP000678499">
    <property type="component" value="Unassembled WGS sequence"/>
</dbReference>
<sequence length="729" mass="81886">MEAEIEDSIRKNIPWPKLSNNIRDFFGNNPRAYDKSIYDFSIKNQIRFQRNLVSRVRKDAERYYVKLLSHSRENLMLYPYHLQDMTVRGLRVTPFQYYIEMIVYIMEQEKSYDSLPNFTAADALRILGIGRNEYIDLMNECRTGTFIKTLAYFCSQAPSVTTAERDLIDKLIDSSGADSAGAFDYHCIHSLYRPLSRSVAANSSAAREARSSCSPSPSSDDDSLIREIRATLSSEDKEDDRVDAGYLQRQASETSSCNSVPAPFLSTGATKRIALLFDSTLTAYLMMGNLSPGLKSHAVTMFEVGKLSEESVESLLKELDTISEADIEGDAQRYLEHAINLKATLKFLRHNPNFCATEASPGGLGVDLLRCESLQNLDPGTYARLLNRNYELIVSMAPLCNEVRLLESCHPPHLGPVIPEINSVWFKLFLYYYTGHGPTSLFLTQGTKLRRIPDCFACEAKTSRSRHVLVTPWTGSQSSEMSLSNSLGLFNDVLKDTSLLLQFPGAAGTSERLKIIPFPLDHSSSRHNQDEFENHPAVKAIAQLVDLRHSCGFITLVKSPVKKSRGVAQKNNNGVSVNHNMSSFFGCMSNVPRLIPPKHGNPVVEQESCENAETEVDATGDSSSSQEHFEDWDLIDCTFGVPLFNAKLNREICERISLYEAGKSESLRFLERSSRKLALKFLNFINNHVDRIGPRSLTETSERSRLKEIPVPNQNLLFSGGKLSVWDRK</sequence>
<dbReference type="EMBL" id="CAJPEX010003038">
    <property type="protein sequence ID" value="CAG0921790.1"/>
    <property type="molecule type" value="Genomic_DNA"/>
</dbReference>
<dbReference type="PANTHER" id="PTHR28441:SF2">
    <property type="entry name" value="PROTEIN FAM91A1"/>
    <property type="match status" value="1"/>
</dbReference>
<evidence type="ECO:0000259" key="3">
    <source>
        <dbReference type="Pfam" id="PF14648"/>
    </source>
</evidence>
<dbReference type="OrthoDB" id="275996at2759"/>
<accession>A0A7R9BWC2</accession>
<gene>
    <name evidence="4" type="ORF">NMOB1V02_LOCUS9278</name>
</gene>
<dbReference type="InterPro" id="IPR028097">
    <property type="entry name" value="FAM91_C_dom"/>
</dbReference>
<organism evidence="4">
    <name type="scientific">Notodromas monacha</name>
    <dbReference type="NCBI Taxonomy" id="399045"/>
    <lineage>
        <taxon>Eukaryota</taxon>
        <taxon>Metazoa</taxon>
        <taxon>Ecdysozoa</taxon>
        <taxon>Arthropoda</taxon>
        <taxon>Crustacea</taxon>
        <taxon>Oligostraca</taxon>
        <taxon>Ostracoda</taxon>
        <taxon>Podocopa</taxon>
        <taxon>Podocopida</taxon>
        <taxon>Cypridocopina</taxon>
        <taxon>Cypridoidea</taxon>
        <taxon>Cyprididae</taxon>
        <taxon>Notodromas</taxon>
    </lineage>
</organism>
<feature type="domain" description="FAM91 C-terminal" evidence="3">
    <location>
        <begin position="270"/>
        <end position="724"/>
    </location>
</feature>
<evidence type="ECO:0008006" key="6">
    <source>
        <dbReference type="Google" id="ProtNLM"/>
    </source>
</evidence>
<evidence type="ECO:0000259" key="2">
    <source>
        <dbReference type="Pfam" id="PF14647"/>
    </source>
</evidence>
<dbReference type="PANTHER" id="PTHR28441">
    <property type="entry name" value="PROTEIN FAM91A1"/>
    <property type="match status" value="1"/>
</dbReference>
<protein>
    <recommendedName>
        <fullName evidence="6">Protein FAM91A1</fullName>
    </recommendedName>
</protein>
<name>A0A7R9BWC2_9CRUS</name>
<dbReference type="InterPro" id="IPR039199">
    <property type="entry name" value="FAM91"/>
</dbReference>
<feature type="domain" description="FAM91 N-terminal" evidence="2">
    <location>
        <begin position="9"/>
        <end position="145"/>
    </location>
</feature>
<evidence type="ECO:0000313" key="4">
    <source>
        <dbReference type="EMBL" id="CAD7281638.1"/>
    </source>
</evidence>
<evidence type="ECO:0000313" key="5">
    <source>
        <dbReference type="Proteomes" id="UP000678499"/>
    </source>
</evidence>